<keyword evidence="2" id="KW-1185">Reference proteome</keyword>
<organism evidence="1 2">
    <name type="scientific">Dendrobium nobile</name>
    <name type="common">Orchid</name>
    <dbReference type="NCBI Taxonomy" id="94219"/>
    <lineage>
        <taxon>Eukaryota</taxon>
        <taxon>Viridiplantae</taxon>
        <taxon>Streptophyta</taxon>
        <taxon>Embryophyta</taxon>
        <taxon>Tracheophyta</taxon>
        <taxon>Spermatophyta</taxon>
        <taxon>Magnoliopsida</taxon>
        <taxon>Liliopsida</taxon>
        <taxon>Asparagales</taxon>
        <taxon>Orchidaceae</taxon>
        <taxon>Epidendroideae</taxon>
        <taxon>Malaxideae</taxon>
        <taxon>Dendrobiinae</taxon>
        <taxon>Dendrobium</taxon>
    </lineage>
</organism>
<reference evidence="1" key="1">
    <citation type="journal article" date="2022" name="Front. Genet.">
        <title>Chromosome-Scale Assembly of the Dendrobium nobile Genome Provides Insights Into the Molecular Mechanism of the Biosynthesis of the Medicinal Active Ingredient of Dendrobium.</title>
        <authorList>
            <person name="Xu Q."/>
            <person name="Niu S.-C."/>
            <person name="Li K.-L."/>
            <person name="Zheng P.-J."/>
            <person name="Zhang X.-J."/>
            <person name="Jia Y."/>
            <person name="Liu Y."/>
            <person name="Niu Y.-X."/>
            <person name="Yu L.-H."/>
            <person name="Chen D.-F."/>
            <person name="Zhang G.-Q."/>
        </authorList>
    </citation>
    <scope>NUCLEOTIDE SEQUENCE</scope>
    <source>
        <tissue evidence="1">Leaf</tissue>
    </source>
</reference>
<accession>A0A8T3AL02</accession>
<proteinExistence type="predicted"/>
<dbReference type="EMBL" id="JAGYWB010000015">
    <property type="protein sequence ID" value="KAI0497226.1"/>
    <property type="molecule type" value="Genomic_DNA"/>
</dbReference>
<protein>
    <submittedName>
        <fullName evidence="1">Uncharacterized protein</fullName>
    </submittedName>
</protein>
<name>A0A8T3AL02_DENNO</name>
<gene>
    <name evidence="1" type="ORF">KFK09_020449</name>
</gene>
<evidence type="ECO:0000313" key="2">
    <source>
        <dbReference type="Proteomes" id="UP000829196"/>
    </source>
</evidence>
<dbReference type="AlphaFoldDB" id="A0A8T3AL02"/>
<evidence type="ECO:0000313" key="1">
    <source>
        <dbReference type="EMBL" id="KAI0497226.1"/>
    </source>
</evidence>
<dbReference type="Proteomes" id="UP000829196">
    <property type="component" value="Unassembled WGS sequence"/>
</dbReference>
<comment type="caution">
    <text evidence="1">The sequence shown here is derived from an EMBL/GenBank/DDBJ whole genome shotgun (WGS) entry which is preliminary data.</text>
</comment>
<sequence length="202" mass="22805">MKCKSGFIPTWIGEPANHLNALKLCVQSLMKDGPLYCPAQVWPPAENFVNNQIAHNLWSLPQRRAGRQWPRVGRRASYELGGDVSLGRANLEECGLLTNREATGVSRTGKRRRGFVRVESRESSGFLELQRDVRIGGVRFFLGNFSTEGKGAGCANERVREIVGGFVRNMRERGSSLRKWMGERAVCENGWEREQFVEASYE</sequence>